<reference evidence="1 2" key="1">
    <citation type="submission" date="2019-09" db="EMBL/GenBank/DDBJ databases">
        <title>Ecophysiology of the spiral-shaped methanotroph Methylospira mobilis as revealed by the complete genome sequence.</title>
        <authorList>
            <person name="Oshkin I.Y."/>
            <person name="Dedysh S.N."/>
            <person name="Miroshnikov K."/>
            <person name="Danilova O.V."/>
            <person name="Hakobyan A."/>
            <person name="Liesack W."/>
        </authorList>
    </citation>
    <scope>NUCLEOTIDE SEQUENCE [LARGE SCALE GENOMIC DNA]</scope>
    <source>
        <strain evidence="1 2">Shm1</strain>
    </source>
</reference>
<name>A0A5Q0BK38_9GAMM</name>
<sequence>MHAHLQLVRDFHEQAGVKQPGYQQTAHLADMDIIMHQSLLMGGGCETFKAIVAGDATKNLAGLVNLAYHALAAIACRGDDLAAASVVWRHEGSVLSVMRELSGKIDDCSSGESIHYSALYHLCDSVVCGFLNADFDRAFRIVHQSLMEYAIKRAAQSYGRRIAQESLPVAPDLNEAFYE</sequence>
<dbReference type="AlphaFoldDB" id="A0A5Q0BK38"/>
<dbReference type="EMBL" id="CP044205">
    <property type="protein sequence ID" value="QFY44255.1"/>
    <property type="molecule type" value="Genomic_DNA"/>
</dbReference>
<dbReference type="KEGG" id="mmob:F6R98_17775"/>
<keyword evidence="2" id="KW-1185">Reference proteome</keyword>
<evidence type="ECO:0000313" key="2">
    <source>
        <dbReference type="Proteomes" id="UP000325755"/>
    </source>
</evidence>
<accession>A0A5Q0BK38</accession>
<gene>
    <name evidence="1" type="ORF">F6R98_17775</name>
</gene>
<proteinExistence type="predicted"/>
<evidence type="ECO:0000313" key="1">
    <source>
        <dbReference type="EMBL" id="QFY44255.1"/>
    </source>
</evidence>
<dbReference type="InParanoid" id="A0A5Q0BK38"/>
<dbReference type="OrthoDB" id="5571268at2"/>
<dbReference type="Proteomes" id="UP000325755">
    <property type="component" value="Chromosome"/>
</dbReference>
<dbReference type="RefSeq" id="WP_153250224.1">
    <property type="nucleotide sequence ID" value="NZ_CP044205.1"/>
</dbReference>
<organism evidence="1 2">
    <name type="scientific">Candidatus Methylospira mobilis</name>
    <dbReference type="NCBI Taxonomy" id="1808979"/>
    <lineage>
        <taxon>Bacteria</taxon>
        <taxon>Pseudomonadati</taxon>
        <taxon>Pseudomonadota</taxon>
        <taxon>Gammaproteobacteria</taxon>
        <taxon>Methylococcales</taxon>
        <taxon>Methylococcaceae</taxon>
        <taxon>Candidatus Methylospira</taxon>
    </lineage>
</organism>
<protein>
    <submittedName>
        <fullName evidence="1">Uncharacterized protein</fullName>
    </submittedName>
</protein>